<keyword evidence="1" id="KW-0732">Signal</keyword>
<gene>
    <name evidence="7" type="ORF">LEA_10229</name>
</gene>
<keyword evidence="2" id="KW-0378">Hydrolase</keyword>
<dbReference type="GO" id="GO:0016798">
    <property type="term" value="F:hydrolase activity, acting on glycosyl bonds"/>
    <property type="evidence" value="ECO:0007669"/>
    <property type="project" value="UniProtKB-KW"/>
</dbReference>
<dbReference type="Pfam" id="PF02012">
    <property type="entry name" value="BNR"/>
    <property type="match status" value="1"/>
</dbReference>
<keyword evidence="3" id="KW-0119">Carbohydrate metabolism</keyword>
<dbReference type="SUPFAM" id="SSF110296">
    <property type="entry name" value="Oligoxyloglucan reducing end-specific cellobiohydrolase"/>
    <property type="match status" value="1"/>
</dbReference>
<dbReference type="EMBL" id="AJWY01006881">
    <property type="protein sequence ID" value="EKC65616.1"/>
    <property type="molecule type" value="Genomic_DNA"/>
</dbReference>
<dbReference type="InterPro" id="IPR002860">
    <property type="entry name" value="BNR_rpt"/>
</dbReference>
<evidence type="ECO:0000256" key="5">
    <source>
        <dbReference type="ARBA" id="ARBA00023326"/>
    </source>
</evidence>
<dbReference type="CDD" id="cd15482">
    <property type="entry name" value="Sialidase_non-viral"/>
    <property type="match status" value="1"/>
</dbReference>
<keyword evidence="4" id="KW-0326">Glycosidase</keyword>
<dbReference type="Gene3D" id="2.130.10.10">
    <property type="entry name" value="YVTN repeat-like/Quinoprotein amine dehydrogenase"/>
    <property type="match status" value="1"/>
</dbReference>
<accession>K1U2D3</accession>
<organism evidence="7">
    <name type="scientific">human gut metagenome</name>
    <dbReference type="NCBI Taxonomy" id="408170"/>
    <lineage>
        <taxon>unclassified sequences</taxon>
        <taxon>metagenomes</taxon>
        <taxon>organismal metagenomes</taxon>
    </lineage>
</organism>
<evidence type="ECO:0000256" key="3">
    <source>
        <dbReference type="ARBA" id="ARBA00023277"/>
    </source>
</evidence>
<evidence type="ECO:0000256" key="6">
    <source>
        <dbReference type="ARBA" id="ARBA00037986"/>
    </source>
</evidence>
<comment type="similarity">
    <text evidence="6">Belongs to the glycosyl hydrolase 74 family.</text>
</comment>
<dbReference type="InterPro" id="IPR052025">
    <property type="entry name" value="Xyloglucanase_GH74"/>
</dbReference>
<feature type="non-terminal residue" evidence="7">
    <location>
        <position position="1"/>
    </location>
</feature>
<sequence>AASGSAFFYSEDGGKTFTQNMTLSVFAAARPVVAPGKEGVVYYPSMGLQVSTDNGKTFTRMDSLAACMAVGLGKGKTDSDPYTIFVWGKPTNDDSIGLYWSEDEGKTWSKVSDDQHQFGGPGNGYFVVGDMNKYGRVYISTVGLGIVYGDLVQ</sequence>
<name>K1U2D3_9ZZZZ</name>
<evidence type="ECO:0000256" key="2">
    <source>
        <dbReference type="ARBA" id="ARBA00022801"/>
    </source>
</evidence>
<dbReference type="AlphaFoldDB" id="K1U2D3"/>
<dbReference type="GO" id="GO:0010411">
    <property type="term" value="P:xyloglucan metabolic process"/>
    <property type="evidence" value="ECO:0007669"/>
    <property type="project" value="TreeGrafter"/>
</dbReference>
<evidence type="ECO:0000313" key="7">
    <source>
        <dbReference type="EMBL" id="EKC65616.1"/>
    </source>
</evidence>
<protein>
    <submittedName>
        <fullName evidence="7">Endoglucanase</fullName>
    </submittedName>
</protein>
<reference evidence="7" key="1">
    <citation type="journal article" date="2013" name="Environ. Microbiol.">
        <title>Microbiota from the distal guts of lean and obese adolescents exhibit partial functional redundancy besides clear differences in community structure.</title>
        <authorList>
            <person name="Ferrer M."/>
            <person name="Ruiz A."/>
            <person name="Lanza F."/>
            <person name="Haange S.B."/>
            <person name="Oberbach A."/>
            <person name="Till H."/>
            <person name="Bargiela R."/>
            <person name="Campoy C."/>
            <person name="Segura M.T."/>
            <person name="Richter M."/>
            <person name="von Bergen M."/>
            <person name="Seifert J."/>
            <person name="Suarez A."/>
        </authorList>
    </citation>
    <scope>NUCLEOTIDE SEQUENCE</scope>
</reference>
<keyword evidence="5" id="KW-0624">Polysaccharide degradation</keyword>
<dbReference type="PANTHER" id="PTHR43739">
    <property type="entry name" value="XYLOGLUCANASE (EUROFUNG)"/>
    <property type="match status" value="1"/>
</dbReference>
<evidence type="ECO:0000256" key="1">
    <source>
        <dbReference type="ARBA" id="ARBA00022729"/>
    </source>
</evidence>
<comment type="caution">
    <text evidence="7">The sequence shown here is derived from an EMBL/GenBank/DDBJ whole genome shotgun (WGS) entry which is preliminary data.</text>
</comment>
<dbReference type="GO" id="GO:0000272">
    <property type="term" value="P:polysaccharide catabolic process"/>
    <property type="evidence" value="ECO:0007669"/>
    <property type="project" value="UniProtKB-KW"/>
</dbReference>
<dbReference type="PANTHER" id="PTHR43739:SF2">
    <property type="entry name" value="OLIGOXYLOGLUCAN-REDUCING END-SPECIFIC XYLOGLUCANASE-RELATED"/>
    <property type="match status" value="1"/>
</dbReference>
<dbReference type="InterPro" id="IPR015943">
    <property type="entry name" value="WD40/YVTN_repeat-like_dom_sf"/>
</dbReference>
<evidence type="ECO:0000256" key="4">
    <source>
        <dbReference type="ARBA" id="ARBA00023295"/>
    </source>
</evidence>
<proteinExistence type="inferred from homology"/>